<dbReference type="InterPro" id="IPR005046">
    <property type="entry name" value="DUF285"/>
</dbReference>
<gene>
    <name evidence="4" type="ORF">LRA02_14860</name>
</gene>
<keyword evidence="2" id="KW-0732">Signal</keyword>
<organism evidence="4 5">
    <name type="scientific">Lentilactobacillus rapi</name>
    <dbReference type="NCBI Taxonomy" id="481723"/>
    <lineage>
        <taxon>Bacteria</taxon>
        <taxon>Bacillati</taxon>
        <taxon>Bacillota</taxon>
        <taxon>Bacilli</taxon>
        <taxon>Lactobacillales</taxon>
        <taxon>Lactobacillaceae</taxon>
        <taxon>Lentilactobacillus</taxon>
    </lineage>
</organism>
<dbReference type="InterPro" id="IPR044081">
    <property type="entry name" value="DUF5776"/>
</dbReference>
<dbReference type="STRING" id="1423795.FD12_GL000148"/>
<reference evidence="4 5" key="1">
    <citation type="submission" date="2019-07" db="EMBL/GenBank/DDBJ databases">
        <title>Whole genome shotgun sequence of Lactobacillus rapi NBRC 109618.</title>
        <authorList>
            <person name="Hosoyama A."/>
            <person name="Uohara A."/>
            <person name="Ohji S."/>
            <person name="Ichikawa N."/>
        </authorList>
    </citation>
    <scope>NUCLEOTIDE SEQUENCE [LARGE SCALE GENOMIC DNA]</scope>
    <source>
        <strain evidence="4 5">NBRC 109618</strain>
    </source>
</reference>
<name>A0A512PN43_9LACO</name>
<dbReference type="Pfam" id="PF19087">
    <property type="entry name" value="DUF5776"/>
    <property type="match status" value="1"/>
</dbReference>
<dbReference type="AlphaFoldDB" id="A0A512PN43"/>
<dbReference type="SUPFAM" id="SSF52058">
    <property type="entry name" value="L domain-like"/>
    <property type="match status" value="1"/>
</dbReference>
<dbReference type="InterPro" id="IPR032675">
    <property type="entry name" value="LRR_dom_sf"/>
</dbReference>
<dbReference type="InterPro" id="IPR011889">
    <property type="entry name" value="Liste_lipo_26"/>
</dbReference>
<dbReference type="NCBIfam" id="TIGR02167">
    <property type="entry name" value="Liste_lipo_26"/>
    <property type="match status" value="7"/>
</dbReference>
<dbReference type="Proteomes" id="UP000321569">
    <property type="component" value="Unassembled WGS sequence"/>
</dbReference>
<proteinExistence type="predicted"/>
<dbReference type="Pfam" id="PF03382">
    <property type="entry name" value="DUF285"/>
    <property type="match status" value="1"/>
</dbReference>
<evidence type="ECO:0000256" key="1">
    <source>
        <dbReference type="SAM" id="MobiDB-lite"/>
    </source>
</evidence>
<dbReference type="EMBL" id="BKAM01000025">
    <property type="protein sequence ID" value="GEP72618.1"/>
    <property type="molecule type" value="Genomic_DNA"/>
</dbReference>
<feature type="region of interest" description="Disordered" evidence="1">
    <location>
        <begin position="603"/>
        <end position="643"/>
    </location>
</feature>
<dbReference type="OrthoDB" id="2287555at2"/>
<feature type="compositionally biased region" description="Low complexity" evidence="1">
    <location>
        <begin position="626"/>
        <end position="643"/>
    </location>
</feature>
<sequence>MIKNNRYWLYVAMAALSFSAASTFTYSAKAQADIGSQTPIIKSYQTGSTATSSGDWDGCPWKVVGDTLTIGETGGKYNITTGTGGDNPFIKDDLEKTITHIKIQGPITLPSDSSGLFAGLEHAVDIIGLDDMNTSRVTDMDQMFVNDLALTNLDVSKFDTSQVTNMWGMFENDEALANLDVSKFDTSQVTSMDSMFCNDNALTKLDISNFDTSKVRNMNQMFLNDNALTKLDISNFNTSQVRDMEYMFSGEEALTELDVSNFDTSQATRMWDMFENDKALTKLDIPNFDTSKVTDMRYMFASDKALTKLDVSNFDMSKVDATSAFGLSGMFAGDSLLCQLKLGNKFDNSALETLPGHQVGYKSFDGNIPIIATGPGWQAVGNGTVDNPQGHLYASTGDFIRDRPIQGEPQPETYVWQQKSTPIKDKYTLDLNENPVSLYQGNQAKNWVPTSVINSATKNGANDKSNVTITDSDGNPVTKDTMAALKPGTYQLTYNNGGKDGTSKTLDLTILLDQAKLDTTDINLYLNQAFSENDLKQKISAVNSDGHTPLGYNFTIKDPDDKEFAVDNIGKISSEKGKYTVEVTTQKPTSGNAALQGKLIINVTGATPNPQPGPTPVPNNNGGGSNNDNHTTTTEKPATPTLPNYAAVKGSAVYATKKIYLYKHGNFKKSQRIATYPKQKRINRPMFVVTGYARSKGGALRYKVRDVNHHSKTDGKKGYITANRKYVVNVYYKTMPKHKRITVINPKGVYSYKTRSLIGQTKHFKKGTHLRVKKLVKHNLTTRYQLTNGKYVTANKKLIIQGSY</sequence>
<evidence type="ECO:0000256" key="2">
    <source>
        <dbReference type="SAM" id="SignalP"/>
    </source>
</evidence>
<feature type="signal peptide" evidence="2">
    <location>
        <begin position="1"/>
        <end position="23"/>
    </location>
</feature>
<protein>
    <recommendedName>
        <fullName evidence="3">DUF5776 domain-containing protein</fullName>
    </recommendedName>
</protein>
<dbReference type="Gene3D" id="3.80.10.10">
    <property type="entry name" value="Ribonuclease Inhibitor"/>
    <property type="match status" value="1"/>
</dbReference>
<evidence type="ECO:0000313" key="4">
    <source>
        <dbReference type="EMBL" id="GEP72618.1"/>
    </source>
</evidence>
<dbReference type="RefSeq" id="WP_082622221.1">
    <property type="nucleotide sequence ID" value="NZ_BKAM01000025.1"/>
</dbReference>
<evidence type="ECO:0000313" key="5">
    <source>
        <dbReference type="Proteomes" id="UP000321569"/>
    </source>
</evidence>
<feature type="chain" id="PRO_5038969798" description="DUF5776 domain-containing protein" evidence="2">
    <location>
        <begin position="24"/>
        <end position="804"/>
    </location>
</feature>
<evidence type="ECO:0000259" key="3">
    <source>
        <dbReference type="Pfam" id="PF19087"/>
    </source>
</evidence>
<comment type="caution">
    <text evidence="4">The sequence shown here is derived from an EMBL/GenBank/DDBJ whole genome shotgun (WGS) entry which is preliminary data.</text>
</comment>
<feature type="domain" description="DUF5776" evidence="3">
    <location>
        <begin position="731"/>
        <end position="799"/>
    </location>
</feature>
<accession>A0A512PN43</accession>